<keyword evidence="1" id="KW-0378">Hydrolase</keyword>
<keyword evidence="4" id="KW-1185">Reference proteome</keyword>
<protein>
    <submittedName>
        <fullName evidence="3">Endonuclease/Exonuclease/phosphatase family protein</fullName>
    </submittedName>
</protein>
<reference evidence="3 4" key="1">
    <citation type="journal article" date="2012" name="J. Bacteriol.">
        <title>Genome Sequence of the Lantibiotic Bacteriocin Producer Streptococcus salivarius Strain K12.</title>
        <authorList>
            <person name="Barretto C."/>
            <person name="Alvarez-Martin P."/>
            <person name="Foata F."/>
            <person name="Renault P."/>
            <person name="Berger B."/>
        </authorList>
    </citation>
    <scope>NUCLEOTIDE SEQUENCE [LARGE SCALE GENOMIC DNA]</scope>
    <source>
        <strain evidence="3 4">K12</strain>
    </source>
</reference>
<dbReference type="SUPFAM" id="SSF56219">
    <property type="entry name" value="DNase I-like"/>
    <property type="match status" value="1"/>
</dbReference>
<dbReference type="InterPro" id="IPR051547">
    <property type="entry name" value="TDP2-like"/>
</dbReference>
<proteinExistence type="predicted"/>
<evidence type="ECO:0000256" key="1">
    <source>
        <dbReference type="ARBA" id="ARBA00022801"/>
    </source>
</evidence>
<evidence type="ECO:0000259" key="2">
    <source>
        <dbReference type="Pfam" id="PF03372"/>
    </source>
</evidence>
<dbReference type="Proteomes" id="UP000006983">
    <property type="component" value="Unassembled WGS sequence"/>
</dbReference>
<feature type="domain" description="Endonuclease/exonuclease/phosphatase" evidence="2">
    <location>
        <begin position="53"/>
        <end position="293"/>
    </location>
</feature>
<dbReference type="InterPro" id="IPR036691">
    <property type="entry name" value="Endo/exonu/phosph_ase_sf"/>
</dbReference>
<evidence type="ECO:0000313" key="4">
    <source>
        <dbReference type="Proteomes" id="UP000006983"/>
    </source>
</evidence>
<keyword evidence="3" id="KW-0269">Exonuclease</keyword>
<name>J7T5X6_STRSL</name>
<dbReference type="PANTHER" id="PTHR15822:SF23">
    <property type="entry name" value="ENDONUCLEASE_EXONUCLEASE_PHOSPHATASE FAMILY PROTEIN"/>
    <property type="match status" value="1"/>
</dbReference>
<dbReference type="PATRIC" id="fig|1200793.3.peg.176"/>
<dbReference type="Gene3D" id="3.60.10.10">
    <property type="entry name" value="Endonuclease/exonuclease/phosphatase"/>
    <property type="match status" value="1"/>
</dbReference>
<dbReference type="Pfam" id="PF03372">
    <property type="entry name" value="Exo_endo_phos"/>
    <property type="match status" value="1"/>
</dbReference>
<sequence length="303" mass="34403">MLNDKQADSPWAVLFVNDPMSFLDASQKRDKLMKFLTLNTHSWMEEDAEGKFQTLKKQILKAKYDIICFQEVNQEIETSVVDTDAYYHALPSATPIHQDHFVRLLVEKLAEEGLQYHWTWAYNHIGYDHLNEGVAVLSRQPLTASEILVSDVDDPTDYHTRRVAVAETTVDGQEVAVASVHLSWWDKGFQEEWARIEERFKAIGKPLILAGDFNNPAGREGHQAILASSLNLQDSFEVAEETTGSYTVGPGIDGWKGNEEPLRIDYVFASQDWTVKRLSVIFDGNNQPLVSDHYGLEAELTFK</sequence>
<dbReference type="AlphaFoldDB" id="J7T5X6"/>
<evidence type="ECO:0000313" key="3">
    <source>
        <dbReference type="EMBL" id="EJO16275.1"/>
    </source>
</evidence>
<organism evidence="3 4">
    <name type="scientific">Streptococcus salivarius K12</name>
    <dbReference type="NCBI Taxonomy" id="1200793"/>
    <lineage>
        <taxon>Bacteria</taxon>
        <taxon>Bacillati</taxon>
        <taxon>Bacillota</taxon>
        <taxon>Bacilli</taxon>
        <taxon>Lactobacillales</taxon>
        <taxon>Streptococcaceae</taxon>
        <taxon>Streptococcus</taxon>
    </lineage>
</organism>
<keyword evidence="3" id="KW-0255">Endonuclease</keyword>
<dbReference type="PANTHER" id="PTHR15822">
    <property type="entry name" value="TRAF AND TNF RECEPTOR-ASSOCIATED PROTEIN"/>
    <property type="match status" value="1"/>
</dbReference>
<keyword evidence="3" id="KW-0540">Nuclease</keyword>
<gene>
    <name evidence="3" type="ORF">RSSL_00373</name>
</gene>
<dbReference type="EMBL" id="ALIF01000001">
    <property type="protein sequence ID" value="EJO16275.1"/>
    <property type="molecule type" value="Genomic_DNA"/>
</dbReference>
<dbReference type="GO" id="GO:0004527">
    <property type="term" value="F:exonuclease activity"/>
    <property type="evidence" value="ECO:0007669"/>
    <property type="project" value="UniProtKB-KW"/>
</dbReference>
<dbReference type="GO" id="GO:0004519">
    <property type="term" value="F:endonuclease activity"/>
    <property type="evidence" value="ECO:0007669"/>
    <property type="project" value="UniProtKB-KW"/>
</dbReference>
<comment type="caution">
    <text evidence="3">The sequence shown here is derived from an EMBL/GenBank/DDBJ whole genome shotgun (WGS) entry which is preliminary data.</text>
</comment>
<dbReference type="InterPro" id="IPR005135">
    <property type="entry name" value="Endo/exonuclease/phosphatase"/>
</dbReference>
<accession>J7T5X6</accession>
<dbReference type="CDD" id="cd09079">
    <property type="entry name" value="RgfB-like"/>
    <property type="match status" value="1"/>
</dbReference>